<evidence type="ECO:0008006" key="3">
    <source>
        <dbReference type="Google" id="ProtNLM"/>
    </source>
</evidence>
<sequence>MRRFSYGFIVIFILFLSIFSCREDLDYQTASHPLRFSKDTILLDTVFSTIRSQTYVLKVYNQQNEDVTIPLIYLDKGINSQFKINVDGTPGTHENNNRFVNVPIKAKDKISIFIEVAPKSIDSTSLVADEDLIFNTLGNSQKVKLLTLIEDADFYYSAGGNIKINSDLVWDKSKPKVIYGNLEIDNGSKLTIEEGTPVYFHKDASLIINNKSKLFVNGTLNSKVTFRSDRRNARYDSLAGNWKQIKLMHQAEATINYSLLKGGENAFYLEEGSKLNITNTEIYNFLYSGIYSEGGNVVGQNLAMNNFGFAALFVENGGNYNFTHCTFANYWNLTTGTTYSVYLSNKQQNSAENIYKNLSATFNNNIFWGRSANNLYLDNKNLKLFNYKFNTNLIRNSNLNINTDSNFNNTILDKDPLFNKTGYSNTVLSLKPNSPAKNNGNPNFSVTVPLDILGVDRALNPSLGAYQ</sequence>
<evidence type="ECO:0000313" key="2">
    <source>
        <dbReference type="Proteomes" id="UP000319499"/>
    </source>
</evidence>
<dbReference type="RefSeq" id="WP_146292280.1">
    <property type="nucleotide sequence ID" value="NZ_SELH01000017.1"/>
</dbReference>
<dbReference type="EMBL" id="SELH01000017">
    <property type="protein sequence ID" value="TWP28686.1"/>
    <property type="molecule type" value="Genomic_DNA"/>
</dbReference>
<protein>
    <recommendedName>
        <fullName evidence="3">Right-handed parallel beta-helix repeat-containing protein</fullName>
    </recommendedName>
</protein>
<dbReference type="InterPro" id="IPR011050">
    <property type="entry name" value="Pectin_lyase_fold/virulence"/>
</dbReference>
<name>A0A563DEM6_9FLAO</name>
<keyword evidence="2" id="KW-1185">Reference proteome</keyword>
<organism evidence="1 2">
    <name type="scientific">Apibacter muscae</name>
    <dbReference type="NCBI Taxonomy" id="2509004"/>
    <lineage>
        <taxon>Bacteria</taxon>
        <taxon>Pseudomonadati</taxon>
        <taxon>Bacteroidota</taxon>
        <taxon>Flavobacteriia</taxon>
        <taxon>Flavobacteriales</taxon>
        <taxon>Weeksellaceae</taxon>
        <taxon>Apibacter</taxon>
    </lineage>
</organism>
<evidence type="ECO:0000313" key="1">
    <source>
        <dbReference type="EMBL" id="TWP28686.1"/>
    </source>
</evidence>
<dbReference type="PROSITE" id="PS51257">
    <property type="entry name" value="PROKAR_LIPOPROTEIN"/>
    <property type="match status" value="1"/>
</dbReference>
<dbReference type="AlphaFoldDB" id="A0A563DEM6"/>
<gene>
    <name evidence="1" type="ORF">ETU09_05045</name>
</gene>
<comment type="caution">
    <text evidence="1">The sequence shown here is derived from an EMBL/GenBank/DDBJ whole genome shotgun (WGS) entry which is preliminary data.</text>
</comment>
<reference evidence="1 2" key="1">
    <citation type="submission" date="2019-02" db="EMBL/GenBank/DDBJ databases">
        <title>Apibacter muscae sp. nov.: a novel member of the house fly microbiota.</title>
        <authorList>
            <person name="Park R."/>
        </authorList>
    </citation>
    <scope>NUCLEOTIDE SEQUENCE [LARGE SCALE GENOMIC DNA]</scope>
    <source>
        <strain evidence="1 2">AL1</strain>
    </source>
</reference>
<proteinExistence type="predicted"/>
<dbReference type="OrthoDB" id="1111178at2"/>
<accession>A0A563DEM6</accession>
<dbReference type="SUPFAM" id="SSF51126">
    <property type="entry name" value="Pectin lyase-like"/>
    <property type="match status" value="1"/>
</dbReference>
<dbReference type="Proteomes" id="UP000319499">
    <property type="component" value="Unassembled WGS sequence"/>
</dbReference>